<dbReference type="PANTHER" id="PTHR42886:SF38">
    <property type="entry name" value="ALPHA_BETA-HYDROLASES SUPERFAMILY PROTEIN"/>
    <property type="match status" value="1"/>
</dbReference>
<proteinExistence type="predicted"/>
<dbReference type="EMBL" id="DUZY01000007">
    <property type="protein sequence ID" value="DAD44416.1"/>
    <property type="molecule type" value="Genomic_DNA"/>
</dbReference>
<dbReference type="AlphaFoldDB" id="A0A822ZN99"/>
<evidence type="ECO:0000259" key="1">
    <source>
        <dbReference type="Pfam" id="PF12146"/>
    </source>
</evidence>
<comment type="caution">
    <text evidence="2">The sequence shown here is derived from an EMBL/GenBank/DDBJ whole genome shotgun (WGS) entry which is preliminary data.</text>
</comment>
<name>A0A822ZN99_NELNU</name>
<dbReference type="InterPro" id="IPR029058">
    <property type="entry name" value="AB_hydrolase_fold"/>
</dbReference>
<reference evidence="2 3" key="1">
    <citation type="journal article" date="2020" name="Mol. Biol. Evol.">
        <title>Distinct Expression and Methylation Patterns for Genes with Different Fates following a Single Whole-Genome Duplication in Flowering Plants.</title>
        <authorList>
            <person name="Shi T."/>
            <person name="Rahmani R.S."/>
            <person name="Gugger P.F."/>
            <person name="Wang M."/>
            <person name="Li H."/>
            <person name="Zhang Y."/>
            <person name="Li Z."/>
            <person name="Wang Q."/>
            <person name="Van de Peer Y."/>
            <person name="Marchal K."/>
            <person name="Chen J."/>
        </authorList>
    </citation>
    <scope>NUCLEOTIDE SEQUENCE [LARGE SCALE GENOMIC DNA]</scope>
    <source>
        <tissue evidence="2">Leaf</tissue>
    </source>
</reference>
<keyword evidence="3" id="KW-1185">Reference proteome</keyword>
<dbReference type="Gene3D" id="3.40.50.1820">
    <property type="entry name" value="alpha/beta hydrolase"/>
    <property type="match status" value="1"/>
</dbReference>
<dbReference type="InterPro" id="IPR022742">
    <property type="entry name" value="Hydrolase_4"/>
</dbReference>
<evidence type="ECO:0000313" key="2">
    <source>
        <dbReference type="EMBL" id="DAD44416.1"/>
    </source>
</evidence>
<evidence type="ECO:0000313" key="3">
    <source>
        <dbReference type="Proteomes" id="UP000607653"/>
    </source>
</evidence>
<gene>
    <name evidence="2" type="ORF">HUJ06_002646</name>
</gene>
<dbReference type="PANTHER" id="PTHR42886">
    <property type="entry name" value="RE40534P-RELATED"/>
    <property type="match status" value="1"/>
</dbReference>
<accession>A0A822ZN99</accession>
<dbReference type="Pfam" id="PF12146">
    <property type="entry name" value="Hydrolase_4"/>
    <property type="match status" value="1"/>
</dbReference>
<feature type="domain" description="Serine aminopeptidase S33" evidence="1">
    <location>
        <begin position="69"/>
        <end position="177"/>
    </location>
</feature>
<sequence length="309" mass="34755">MDQSGLISAAHKRDEPGNMVRLCKQDMTVIWCISHQYGSSLSQKQRIIIQNNYGQKLVGVLHETGSVELVILCHGFRCSKESSIITNLATVLEKEGISAFRFDFSGNGESEGSFQYGNYGGETDDLHAVVLHFSRLKRLITAILGHSKGGDVVLLYASRFPDVHTVINVSGRFYMERGIEDRLGKDFMERIKKDGFIDVWHKTGKVAYRVTKESLMDRLNTDMHAASLSIKRDCRVLTIHGSMDEIVPIEDALEFSKIIPNHKLHMVERADHAYSSHQDDLASIVSDFIKTGLQQDKDVPNHVQLPKGR</sequence>
<dbReference type="SUPFAM" id="SSF53474">
    <property type="entry name" value="alpha/beta-Hydrolases"/>
    <property type="match status" value="1"/>
</dbReference>
<protein>
    <recommendedName>
        <fullName evidence="1">Serine aminopeptidase S33 domain-containing protein</fullName>
    </recommendedName>
</protein>
<dbReference type="Proteomes" id="UP000607653">
    <property type="component" value="Unassembled WGS sequence"/>
</dbReference>
<organism evidence="2 3">
    <name type="scientific">Nelumbo nucifera</name>
    <name type="common">Sacred lotus</name>
    <dbReference type="NCBI Taxonomy" id="4432"/>
    <lineage>
        <taxon>Eukaryota</taxon>
        <taxon>Viridiplantae</taxon>
        <taxon>Streptophyta</taxon>
        <taxon>Embryophyta</taxon>
        <taxon>Tracheophyta</taxon>
        <taxon>Spermatophyta</taxon>
        <taxon>Magnoliopsida</taxon>
        <taxon>Proteales</taxon>
        <taxon>Nelumbonaceae</taxon>
        <taxon>Nelumbo</taxon>
    </lineage>
</organism>
<dbReference type="FunFam" id="3.40.50.1820:FF:000170">
    <property type="entry name" value="Alpha/beta-Hydrolases superfamily protein"/>
    <property type="match status" value="1"/>
</dbReference>